<feature type="chain" id="PRO_5045979955" description="Tissue inhibitor of metalloproteinase" evidence="2">
    <location>
        <begin position="21"/>
        <end position="210"/>
    </location>
</feature>
<sequence length="210" mass="22029">MAVLLLLTAALAVTPGTACACDCIFPAPAKQMREAEAVFTGTAVAARRPERDPFGPIPPVVYTFRVDHVYKGPPSAEFEVATPVEEAGCGRRFDTGSRYLVFAEQGAMGSGLFAADPGVPLYTSLCLSNRRVRPGDGPLRKEDGFQDVEALTDDLLAALRTGAAPRATAATTRPGASGAEPAPLWVYGVTAVAVTGLALAGWRHSGRSRR</sequence>
<dbReference type="SUPFAM" id="SSF50242">
    <property type="entry name" value="TIMP-like"/>
    <property type="match status" value="1"/>
</dbReference>
<dbReference type="InterPro" id="IPR008993">
    <property type="entry name" value="TIMP-like_OB-fold"/>
</dbReference>
<gene>
    <name evidence="3" type="ORF">GCM10010517_44090</name>
</gene>
<evidence type="ECO:0000256" key="1">
    <source>
        <dbReference type="SAM" id="Phobius"/>
    </source>
</evidence>
<dbReference type="Gene3D" id="2.40.50.120">
    <property type="match status" value="1"/>
</dbReference>
<dbReference type="Proteomes" id="UP001500831">
    <property type="component" value="Unassembled WGS sequence"/>
</dbReference>
<organism evidence="3 4">
    <name type="scientific">Streptosporangium fragile</name>
    <dbReference type="NCBI Taxonomy" id="46186"/>
    <lineage>
        <taxon>Bacteria</taxon>
        <taxon>Bacillati</taxon>
        <taxon>Actinomycetota</taxon>
        <taxon>Actinomycetes</taxon>
        <taxon>Streptosporangiales</taxon>
        <taxon>Streptosporangiaceae</taxon>
        <taxon>Streptosporangium</taxon>
    </lineage>
</organism>
<proteinExistence type="predicted"/>
<keyword evidence="1" id="KW-1133">Transmembrane helix</keyword>
<evidence type="ECO:0000313" key="3">
    <source>
        <dbReference type="EMBL" id="GAA2881193.1"/>
    </source>
</evidence>
<reference evidence="3 4" key="1">
    <citation type="journal article" date="2019" name="Int. J. Syst. Evol. Microbiol.">
        <title>The Global Catalogue of Microorganisms (GCM) 10K type strain sequencing project: providing services to taxonomists for standard genome sequencing and annotation.</title>
        <authorList>
            <consortium name="The Broad Institute Genomics Platform"/>
            <consortium name="The Broad Institute Genome Sequencing Center for Infectious Disease"/>
            <person name="Wu L."/>
            <person name="Ma J."/>
        </authorList>
    </citation>
    <scope>NUCLEOTIDE SEQUENCE [LARGE SCALE GENOMIC DNA]</scope>
    <source>
        <strain evidence="3 4">JCM 6242</strain>
    </source>
</reference>
<comment type="caution">
    <text evidence="3">The sequence shown here is derived from an EMBL/GenBank/DDBJ whole genome shotgun (WGS) entry which is preliminary data.</text>
</comment>
<name>A0ABN3W150_9ACTN</name>
<evidence type="ECO:0000256" key="2">
    <source>
        <dbReference type="SAM" id="SignalP"/>
    </source>
</evidence>
<evidence type="ECO:0000313" key="4">
    <source>
        <dbReference type="Proteomes" id="UP001500831"/>
    </source>
</evidence>
<keyword evidence="1" id="KW-0812">Transmembrane</keyword>
<keyword evidence="1" id="KW-0472">Membrane</keyword>
<keyword evidence="4" id="KW-1185">Reference proteome</keyword>
<dbReference type="EMBL" id="BAAAVI010000031">
    <property type="protein sequence ID" value="GAA2881193.1"/>
    <property type="molecule type" value="Genomic_DNA"/>
</dbReference>
<evidence type="ECO:0008006" key="5">
    <source>
        <dbReference type="Google" id="ProtNLM"/>
    </source>
</evidence>
<keyword evidence="2" id="KW-0732">Signal</keyword>
<protein>
    <recommendedName>
        <fullName evidence="5">Tissue inhibitor of metalloproteinase</fullName>
    </recommendedName>
</protein>
<feature type="transmembrane region" description="Helical" evidence="1">
    <location>
        <begin position="184"/>
        <end position="202"/>
    </location>
</feature>
<accession>A0ABN3W150</accession>
<feature type="signal peptide" evidence="2">
    <location>
        <begin position="1"/>
        <end position="20"/>
    </location>
</feature>